<evidence type="ECO:0000313" key="3">
    <source>
        <dbReference type="EMBL" id="KAK7874496.1"/>
    </source>
</evidence>
<comment type="caution">
    <text evidence="3">The sequence shown here is derived from an EMBL/GenBank/DDBJ whole genome shotgun (WGS) entry which is preliminary data.</text>
</comment>
<dbReference type="Pfam" id="PF00085">
    <property type="entry name" value="Thioredoxin"/>
    <property type="match status" value="1"/>
</dbReference>
<keyword evidence="4" id="KW-1185">Reference proteome</keyword>
<sequence length="222" mass="25689">MEAVEKAIQNQVLKVAETVEQQVDAEIQALEKLDIDDIEKLREKRLQDMKKQAKQHQEWLAMGHGEYSELTEEKEFFDVAKKSQKIVCHFYKSDTPRCKIVDHHLKNLCRTHIETRFCKLDVNRAPFLTERLRIKVIPTIVLVNDGKTKDYIVGFTDLGNCDDFSTAMMEWRIAQSGAINYNGDLLQPPEEGKRSKKSVFISKKHTIRGKASDSDDDDDDYQ</sequence>
<proteinExistence type="predicted"/>
<evidence type="ECO:0000256" key="1">
    <source>
        <dbReference type="ARBA" id="ARBA00026148"/>
    </source>
</evidence>
<dbReference type="InterPro" id="IPR036249">
    <property type="entry name" value="Thioredoxin-like_sf"/>
</dbReference>
<dbReference type="PANTHER" id="PTHR21148">
    <property type="entry name" value="THIOREDOXIN DOMAIN-CONTAINING PROTEIN 9"/>
    <property type="match status" value="1"/>
</dbReference>
<organism evidence="3 4">
    <name type="scientific">Gryllus longicercus</name>
    <dbReference type="NCBI Taxonomy" id="2509291"/>
    <lineage>
        <taxon>Eukaryota</taxon>
        <taxon>Metazoa</taxon>
        <taxon>Ecdysozoa</taxon>
        <taxon>Arthropoda</taxon>
        <taxon>Hexapoda</taxon>
        <taxon>Insecta</taxon>
        <taxon>Pterygota</taxon>
        <taxon>Neoptera</taxon>
        <taxon>Polyneoptera</taxon>
        <taxon>Orthoptera</taxon>
        <taxon>Ensifera</taxon>
        <taxon>Gryllidea</taxon>
        <taxon>Grylloidea</taxon>
        <taxon>Gryllidae</taxon>
        <taxon>Gryllinae</taxon>
        <taxon>Gryllus</taxon>
    </lineage>
</organism>
<dbReference type="InterPro" id="IPR013766">
    <property type="entry name" value="Thioredoxin_domain"/>
</dbReference>
<dbReference type="Proteomes" id="UP001378592">
    <property type="component" value="Unassembled WGS sequence"/>
</dbReference>
<dbReference type="SUPFAM" id="SSF52833">
    <property type="entry name" value="Thioredoxin-like"/>
    <property type="match status" value="1"/>
</dbReference>
<dbReference type="CDD" id="cd02989">
    <property type="entry name" value="Phd_like_TxnDC9"/>
    <property type="match status" value="1"/>
</dbReference>
<feature type="domain" description="Thioredoxin" evidence="2">
    <location>
        <begin position="72"/>
        <end position="156"/>
    </location>
</feature>
<dbReference type="Gene3D" id="3.40.30.10">
    <property type="entry name" value="Glutaredoxin"/>
    <property type="match status" value="1"/>
</dbReference>
<protein>
    <recommendedName>
        <fullName evidence="1">Thioredoxin domain-containing protein 9</fullName>
    </recommendedName>
</protein>
<dbReference type="AlphaFoldDB" id="A0AAN9W5M8"/>
<dbReference type="EMBL" id="JAZDUA010000002">
    <property type="protein sequence ID" value="KAK7874496.1"/>
    <property type="molecule type" value="Genomic_DNA"/>
</dbReference>
<evidence type="ECO:0000313" key="4">
    <source>
        <dbReference type="Proteomes" id="UP001378592"/>
    </source>
</evidence>
<gene>
    <name evidence="3" type="ORF">R5R35_001580</name>
</gene>
<accession>A0AAN9W5M8</accession>
<evidence type="ECO:0000259" key="2">
    <source>
        <dbReference type="Pfam" id="PF00085"/>
    </source>
</evidence>
<reference evidence="3 4" key="1">
    <citation type="submission" date="2024-03" db="EMBL/GenBank/DDBJ databases">
        <title>The genome assembly and annotation of the cricket Gryllus longicercus Weissman &amp; Gray.</title>
        <authorList>
            <person name="Szrajer S."/>
            <person name="Gray D."/>
            <person name="Ylla G."/>
        </authorList>
    </citation>
    <scope>NUCLEOTIDE SEQUENCE [LARGE SCALE GENOMIC DNA]</scope>
    <source>
        <strain evidence="3">DAG 2021-001</strain>
        <tissue evidence="3">Whole body minus gut</tissue>
    </source>
</reference>
<name>A0AAN9W5M8_9ORTH</name>